<dbReference type="Pfam" id="PF00156">
    <property type="entry name" value="Pribosyltran"/>
    <property type="match status" value="1"/>
</dbReference>
<dbReference type="CDD" id="cd06223">
    <property type="entry name" value="PRTases_typeI"/>
    <property type="match status" value="1"/>
</dbReference>
<dbReference type="GO" id="GO:0016757">
    <property type="term" value="F:glycosyltransferase activity"/>
    <property type="evidence" value="ECO:0007669"/>
    <property type="project" value="UniProtKB-KW"/>
</dbReference>
<dbReference type="Gene3D" id="3.30.1310.20">
    <property type="entry name" value="PRTase-like"/>
    <property type="match status" value="1"/>
</dbReference>
<evidence type="ECO:0000259" key="1">
    <source>
        <dbReference type="Pfam" id="PF00156"/>
    </source>
</evidence>
<comment type="caution">
    <text evidence="2">The sequence shown here is derived from an EMBL/GenBank/DDBJ whole genome shotgun (WGS) entry which is preliminary data.</text>
</comment>
<dbReference type="Gene3D" id="3.40.50.2020">
    <property type="match status" value="1"/>
</dbReference>
<proteinExistence type="predicted"/>
<protein>
    <submittedName>
        <fullName evidence="2">Phosphoribosyltransferase</fullName>
    </submittedName>
</protein>
<keyword evidence="3" id="KW-1185">Reference proteome</keyword>
<dbReference type="InterPro" id="IPR000836">
    <property type="entry name" value="PRTase_dom"/>
</dbReference>
<gene>
    <name evidence="2" type="ORF">CKO13_07915</name>
</gene>
<keyword evidence="2" id="KW-0328">Glycosyltransferase</keyword>
<dbReference type="Proteomes" id="UP000738126">
    <property type="component" value="Unassembled WGS sequence"/>
</dbReference>
<reference evidence="2 3" key="1">
    <citation type="journal article" date="2020" name="Microorganisms">
        <title>Osmotic Adaptation and Compatible Solute Biosynthesis of Phototrophic Bacteria as Revealed from Genome Analyses.</title>
        <authorList>
            <person name="Imhoff J.F."/>
            <person name="Rahn T."/>
            <person name="Kunzel S."/>
            <person name="Keller A."/>
            <person name="Neulinger S.C."/>
        </authorList>
    </citation>
    <scope>NUCLEOTIDE SEQUENCE [LARGE SCALE GENOMIC DNA]</scope>
    <source>
        <strain evidence="2 3">DSM 15116</strain>
    </source>
</reference>
<accession>A0ABS1E5D3</accession>
<evidence type="ECO:0000313" key="2">
    <source>
        <dbReference type="EMBL" id="MBK1726948.1"/>
    </source>
</evidence>
<dbReference type="RefSeq" id="WP_200259220.1">
    <property type="nucleotide sequence ID" value="NZ_NRSH01000082.1"/>
</dbReference>
<organism evidence="2 3">
    <name type="scientific">Halorhodospira neutriphila</name>
    <dbReference type="NCBI Taxonomy" id="168379"/>
    <lineage>
        <taxon>Bacteria</taxon>
        <taxon>Pseudomonadati</taxon>
        <taxon>Pseudomonadota</taxon>
        <taxon>Gammaproteobacteria</taxon>
        <taxon>Chromatiales</taxon>
        <taxon>Ectothiorhodospiraceae</taxon>
        <taxon>Halorhodospira</taxon>
    </lineage>
</organism>
<keyword evidence="2" id="KW-0808">Transferase</keyword>
<dbReference type="SUPFAM" id="SSF53271">
    <property type="entry name" value="PRTase-like"/>
    <property type="match status" value="1"/>
</dbReference>
<sequence length="222" mass="23943">MFSDRIEAGQRLGARLAAAGYERPAVYALPRGGVPVALEVARALQAPLDLVLVRKLGLPYQPELALGAVAEGEPPAVYINDRVWRFAGVSDGELEAVKRRELAELERRRARYLEGRERVSATGRTAILVDDGIATGATARVALRALRGARPRWLVLATPVAPPETVEAMAQEADEVVCLATPAPFHAISLYYRRFEQLTDEQVVAYLAEAPVEAPGPPAGEG</sequence>
<name>A0ABS1E5D3_9GAMM</name>
<evidence type="ECO:0000313" key="3">
    <source>
        <dbReference type="Proteomes" id="UP000738126"/>
    </source>
</evidence>
<dbReference type="EMBL" id="NRSH01000082">
    <property type="protein sequence ID" value="MBK1726948.1"/>
    <property type="molecule type" value="Genomic_DNA"/>
</dbReference>
<feature type="domain" description="Phosphoribosyltransferase" evidence="1">
    <location>
        <begin position="19"/>
        <end position="177"/>
    </location>
</feature>
<dbReference type="InterPro" id="IPR029057">
    <property type="entry name" value="PRTase-like"/>
</dbReference>